<evidence type="ECO:0000256" key="1">
    <source>
        <dbReference type="ARBA" id="ARBA00006432"/>
    </source>
</evidence>
<feature type="domain" description="AMP-dependent synthetase/ligase" evidence="6">
    <location>
        <begin position="20"/>
        <end position="427"/>
    </location>
</feature>
<dbReference type="GO" id="GO:0004467">
    <property type="term" value="F:long-chain fatty acid-CoA ligase activity"/>
    <property type="evidence" value="ECO:0007669"/>
    <property type="project" value="TreeGrafter"/>
</dbReference>
<dbReference type="Proteomes" id="UP000183376">
    <property type="component" value="Chromosome I"/>
</dbReference>
<dbReference type="RefSeq" id="WP_030433156.1">
    <property type="nucleotide sequence ID" value="NZ_JOEF01000036.1"/>
</dbReference>
<dbReference type="EMBL" id="LT629701">
    <property type="protein sequence ID" value="SDM17412.1"/>
    <property type="molecule type" value="Genomic_DNA"/>
</dbReference>
<name>A0A1G9R287_ALLAB</name>
<dbReference type="Pfam" id="PF00501">
    <property type="entry name" value="AMP-binding"/>
    <property type="match status" value="1"/>
</dbReference>
<dbReference type="PANTHER" id="PTHR43272">
    <property type="entry name" value="LONG-CHAIN-FATTY-ACID--COA LIGASE"/>
    <property type="match status" value="1"/>
</dbReference>
<evidence type="ECO:0000256" key="4">
    <source>
        <dbReference type="ARBA" id="ARBA00023098"/>
    </source>
</evidence>
<proteinExistence type="inferred from homology"/>
<dbReference type="InterPro" id="IPR000873">
    <property type="entry name" value="AMP-dep_synth/lig_dom"/>
</dbReference>
<evidence type="ECO:0000256" key="2">
    <source>
        <dbReference type="ARBA" id="ARBA00022598"/>
    </source>
</evidence>
<keyword evidence="8" id="KW-1185">Reference proteome</keyword>
<dbReference type="OrthoDB" id="9803968at2"/>
<evidence type="ECO:0000259" key="6">
    <source>
        <dbReference type="Pfam" id="PF00501"/>
    </source>
</evidence>
<dbReference type="InterPro" id="IPR042099">
    <property type="entry name" value="ANL_N_sf"/>
</dbReference>
<dbReference type="Pfam" id="PF23562">
    <property type="entry name" value="AMP-binding_C_3"/>
    <property type="match status" value="1"/>
</dbReference>
<dbReference type="eggNOG" id="COG1022">
    <property type="taxonomic scope" value="Bacteria"/>
</dbReference>
<sequence length="605" mass="65438">MAGIISEPGIRSIPGLLLARIRSTPDAEALRFRGASGWESLTWAETGVRVRELALGLLSLGLGDGRTAAILSGTRVEWLLADLAVLATGAATTTIYPSNTADECAFVLADSGSAVVFAEDQGQVAKLRSVREKIPGVAKVVVIDGDAGSGDDWVITLDDVVALGRDQHPAAYDRAVEAITPDRLATLIYTSGTTGRPKGVELTHDNWLYIAEAVDSLDLMRPDDLHLLWLPMSHVFGKAIEVAMINGGTPTAVDGAIDRIAANMAELRPTVLGAAPRIFEKIYNTVLATVRAEGGVKLRLFRWARAVGLRHAADRREGRPSPLWLRLRFALADKLVFAKLRARFGGRVRYFVSGSAPLSPEIGEFFDAAGLQIREGYGLTESSAASFLARPDELRFGAIGRPLPGTEVRIAEDGEVLIKGRGVMRGYRGLPEATAAALEDGWLHTGDIGELDERGRLRITDRKKELIKTSGGKYVAPQAIEGKIKAACPYVANALVHGDRRNFCVALVTLDPDLVAKWAGARGLSCDMAELTPNPELRAAIQEGIDAVNATLARHETVKAFAILEEDFTVERGELTPSLKLRRRVVEEHYRDLLDGFYDGMIEKV</sequence>
<evidence type="ECO:0000313" key="8">
    <source>
        <dbReference type="Proteomes" id="UP000183376"/>
    </source>
</evidence>
<evidence type="ECO:0000313" key="7">
    <source>
        <dbReference type="EMBL" id="SDM17412.1"/>
    </source>
</evidence>
<reference evidence="7 8" key="1">
    <citation type="submission" date="2016-10" db="EMBL/GenBank/DDBJ databases">
        <authorList>
            <person name="de Groot N.N."/>
        </authorList>
    </citation>
    <scope>NUCLEOTIDE SEQUENCE [LARGE SCALE GENOMIC DNA]</scope>
    <source>
        <strain evidence="7 8">DSM 44149</strain>
    </source>
</reference>
<dbReference type="PANTHER" id="PTHR43272:SF32">
    <property type="entry name" value="AMP-DEPENDENT SYNTHETASE_LIGASE DOMAIN-CONTAINING PROTEIN"/>
    <property type="match status" value="1"/>
</dbReference>
<dbReference type="GO" id="GO:0016020">
    <property type="term" value="C:membrane"/>
    <property type="evidence" value="ECO:0007669"/>
    <property type="project" value="TreeGrafter"/>
</dbReference>
<dbReference type="SUPFAM" id="SSF56801">
    <property type="entry name" value="Acetyl-CoA synthetase-like"/>
    <property type="match status" value="1"/>
</dbReference>
<comment type="similarity">
    <text evidence="1">Belongs to the ATP-dependent AMP-binding enzyme family.</text>
</comment>
<dbReference type="PROSITE" id="PS00455">
    <property type="entry name" value="AMP_BINDING"/>
    <property type="match status" value="1"/>
</dbReference>
<dbReference type="CDD" id="cd05907">
    <property type="entry name" value="VL_LC_FACS_like"/>
    <property type="match status" value="1"/>
</dbReference>
<dbReference type="STRING" id="211114.SAMN04489726_0168"/>
<accession>A0A1G9R287</accession>
<evidence type="ECO:0000256" key="5">
    <source>
        <dbReference type="ARBA" id="ARBA00032875"/>
    </source>
</evidence>
<keyword evidence="4" id="KW-0443">Lipid metabolism</keyword>
<evidence type="ECO:0000256" key="3">
    <source>
        <dbReference type="ARBA" id="ARBA00022832"/>
    </source>
</evidence>
<gene>
    <name evidence="7" type="ORF">SAMN04489726_0168</name>
</gene>
<protein>
    <recommendedName>
        <fullName evidence="5">Acyl-CoA synthetase</fullName>
    </recommendedName>
</protein>
<dbReference type="AlphaFoldDB" id="A0A1G9R287"/>
<dbReference type="InterPro" id="IPR020845">
    <property type="entry name" value="AMP-binding_CS"/>
</dbReference>
<dbReference type="Gene3D" id="3.40.50.12780">
    <property type="entry name" value="N-terminal domain of ligase-like"/>
    <property type="match status" value="1"/>
</dbReference>
<organism evidence="7 8">
    <name type="scientific">Allokutzneria albata</name>
    <name type="common">Kibdelosporangium albatum</name>
    <dbReference type="NCBI Taxonomy" id="211114"/>
    <lineage>
        <taxon>Bacteria</taxon>
        <taxon>Bacillati</taxon>
        <taxon>Actinomycetota</taxon>
        <taxon>Actinomycetes</taxon>
        <taxon>Pseudonocardiales</taxon>
        <taxon>Pseudonocardiaceae</taxon>
        <taxon>Allokutzneria</taxon>
    </lineage>
</organism>
<keyword evidence="3" id="KW-0276">Fatty acid metabolism</keyword>
<keyword evidence="2" id="KW-0436">Ligase</keyword>